<comment type="caution">
    <text evidence="2">The sequence shown here is derived from an EMBL/GenBank/DDBJ whole genome shotgun (WGS) entry which is preliminary data.</text>
</comment>
<dbReference type="SUPFAM" id="SSF53474">
    <property type="entry name" value="alpha/beta-Hydrolases"/>
    <property type="match status" value="1"/>
</dbReference>
<dbReference type="InterPro" id="IPR000073">
    <property type="entry name" value="AB_hydrolase_1"/>
</dbReference>
<gene>
    <name evidence="2" type="ORF">TALK_08570</name>
</gene>
<dbReference type="InterPro" id="IPR050471">
    <property type="entry name" value="AB_hydrolase"/>
</dbReference>
<dbReference type="PANTHER" id="PTHR43433">
    <property type="entry name" value="HYDROLASE, ALPHA/BETA FOLD FAMILY PROTEIN"/>
    <property type="match status" value="1"/>
</dbReference>
<dbReference type="OrthoDB" id="5491135at2"/>
<dbReference type="STRING" id="1293890.TALK_08570"/>
<accession>A0A1Y2LCG1</accession>
<dbReference type="Pfam" id="PF12697">
    <property type="entry name" value="Abhydrolase_6"/>
    <property type="match status" value="1"/>
</dbReference>
<name>A0A1Y2LCG1_9PROT</name>
<keyword evidence="3" id="KW-1185">Reference proteome</keyword>
<dbReference type="Proteomes" id="UP000193396">
    <property type="component" value="Unassembled WGS sequence"/>
</dbReference>
<organism evidence="2 3">
    <name type="scientific">Thalassospira alkalitolerans</name>
    <dbReference type="NCBI Taxonomy" id="1293890"/>
    <lineage>
        <taxon>Bacteria</taxon>
        <taxon>Pseudomonadati</taxon>
        <taxon>Pseudomonadota</taxon>
        <taxon>Alphaproteobacteria</taxon>
        <taxon>Rhodospirillales</taxon>
        <taxon>Thalassospiraceae</taxon>
        <taxon>Thalassospira</taxon>
    </lineage>
</organism>
<dbReference type="PANTHER" id="PTHR43433:SF4">
    <property type="entry name" value="NON-HEME CHLOROPEROXIDASE-RELATED"/>
    <property type="match status" value="1"/>
</dbReference>
<dbReference type="AlphaFoldDB" id="A0A1Y2LCG1"/>
<evidence type="ECO:0000313" key="3">
    <source>
        <dbReference type="Proteomes" id="UP000193396"/>
    </source>
</evidence>
<protein>
    <submittedName>
        <fullName evidence="2">Alpha/beta hydrolase</fullName>
    </submittedName>
</protein>
<sequence>MPTLEQAPVSVVFLSGMLADHRMWQPVIDLLGPCSGQSDASSGKSGVMAGIMPVIPDLSRQDDVGAMARAVLDQAPERFVLVGMSMGGYVALEILRMAHERVSHLMLVNTRATADDPATRRRRLLLARIAGRHQPFQGVNEAMLDDMLHPDHRHDDDLIGLLSDMAEDLGQDVFTRQISAVAHRPDSMDMLRGLEMPCCVMAGAGDRVISPASHREMASAIIGAKMIEVAGAGHYVPLEQPGIFAKALIDLIDQGRAGAADLARLSVD</sequence>
<dbReference type="Gene3D" id="3.40.50.1820">
    <property type="entry name" value="alpha/beta hydrolase"/>
    <property type="match status" value="1"/>
</dbReference>
<proteinExistence type="predicted"/>
<feature type="domain" description="AB hydrolase-1" evidence="1">
    <location>
        <begin position="11"/>
        <end position="247"/>
    </location>
</feature>
<reference evidence="2 3" key="1">
    <citation type="submission" date="2014-03" db="EMBL/GenBank/DDBJ databases">
        <title>The draft genome sequence of Thalassospira alkalitolerans JCM 18968.</title>
        <authorList>
            <person name="Lai Q."/>
            <person name="Shao Z."/>
        </authorList>
    </citation>
    <scope>NUCLEOTIDE SEQUENCE [LARGE SCALE GENOMIC DNA]</scope>
    <source>
        <strain evidence="2 3">JCM 18968</strain>
    </source>
</reference>
<dbReference type="GO" id="GO:0016787">
    <property type="term" value="F:hydrolase activity"/>
    <property type="evidence" value="ECO:0007669"/>
    <property type="project" value="UniProtKB-KW"/>
</dbReference>
<keyword evidence="2" id="KW-0378">Hydrolase</keyword>
<dbReference type="InterPro" id="IPR029058">
    <property type="entry name" value="AB_hydrolase_fold"/>
</dbReference>
<evidence type="ECO:0000313" key="2">
    <source>
        <dbReference type="EMBL" id="OSQ48516.1"/>
    </source>
</evidence>
<evidence type="ECO:0000259" key="1">
    <source>
        <dbReference type="Pfam" id="PF12697"/>
    </source>
</evidence>
<dbReference type="EMBL" id="JFKB01000005">
    <property type="protein sequence ID" value="OSQ48516.1"/>
    <property type="molecule type" value="Genomic_DNA"/>
</dbReference>